<evidence type="ECO:0000313" key="1">
    <source>
        <dbReference type="EMBL" id="QPB44601.1"/>
    </source>
</evidence>
<proteinExistence type="predicted"/>
<accession>A0A7S8BDK5</accession>
<name>A0A7S8BDK5_9VIRU</name>
<organism evidence="1 2">
    <name type="scientific">Medusavirus stheno T3</name>
    <dbReference type="NCBI Taxonomy" id="3069717"/>
    <lineage>
        <taxon>Viruses</taxon>
        <taxon>Varidnaviria</taxon>
        <taxon>Bamfordvirae</taxon>
        <taxon>Nucleocytoviricota</taxon>
        <taxon>Megaviricetes</taxon>
        <taxon>Mamonoviridae</taxon>
        <taxon>Medusavirus</taxon>
        <taxon>Medusavirus sthenus</taxon>
    </lineage>
</organism>
<dbReference type="Proteomes" id="UP001162098">
    <property type="component" value="Segment"/>
</dbReference>
<reference evidence="1 2" key="1">
    <citation type="submission" date="2020-09" db="EMBL/GenBank/DDBJ databases">
        <authorList>
            <person name="Zhang R."/>
            <person name="Garcia K."/>
            <person name="Ogata H."/>
        </authorList>
    </citation>
    <scope>NUCLEOTIDE SEQUENCE [LARGE SCALE GENOMIC DNA]</scope>
    <source>
        <strain evidence="2">stheno</strain>
    </source>
</reference>
<protein>
    <submittedName>
        <fullName evidence="1">Uncharacterized protein</fullName>
    </submittedName>
</protein>
<keyword evidence="2" id="KW-1185">Reference proteome</keyword>
<evidence type="ECO:0000313" key="2">
    <source>
        <dbReference type="Proteomes" id="UP001162098"/>
    </source>
</evidence>
<dbReference type="EMBL" id="MW018138">
    <property type="protein sequence ID" value="QPB44601.1"/>
    <property type="molecule type" value="Genomic_DNA"/>
</dbReference>
<dbReference type="KEGG" id="vg:80543797"/>
<sequence>MATLNIDQLVFAERRGDGWKDMTREPFPIGAVGYVTFDRGPMYNLFVVVGYDETTMTVDAVFPRLRMLPSGELELGADKAVEPEPHIEPCKCPHPRQGDSFYCACGAAEITDRLYADKFEPATDESVYTVHRFGFDWLYCY</sequence>